<keyword evidence="1" id="KW-1133">Transmembrane helix</keyword>
<evidence type="ECO:0000256" key="1">
    <source>
        <dbReference type="SAM" id="Phobius"/>
    </source>
</evidence>
<dbReference type="Pfam" id="PF26480">
    <property type="entry name" value="DUF8153"/>
    <property type="match status" value="1"/>
</dbReference>
<feature type="transmembrane region" description="Helical" evidence="1">
    <location>
        <begin position="84"/>
        <end position="109"/>
    </location>
</feature>
<evidence type="ECO:0000259" key="2">
    <source>
        <dbReference type="Pfam" id="PF26480"/>
    </source>
</evidence>
<dbReference type="Proteomes" id="UP000319712">
    <property type="component" value="Unassembled WGS sequence"/>
</dbReference>
<evidence type="ECO:0000313" key="3">
    <source>
        <dbReference type="EMBL" id="SMO35339.1"/>
    </source>
</evidence>
<feature type="domain" description="DUF8153" evidence="2">
    <location>
        <begin position="21"/>
        <end position="105"/>
    </location>
</feature>
<name>A0A521AKJ4_9EURY</name>
<dbReference type="EMBL" id="FXTD01000001">
    <property type="protein sequence ID" value="SMO35339.1"/>
    <property type="molecule type" value="Genomic_DNA"/>
</dbReference>
<keyword evidence="4" id="KW-1185">Reference proteome</keyword>
<reference evidence="3 4" key="1">
    <citation type="submission" date="2017-05" db="EMBL/GenBank/DDBJ databases">
        <authorList>
            <person name="Varghese N."/>
            <person name="Submissions S."/>
        </authorList>
    </citation>
    <scope>NUCLEOTIDE SEQUENCE [LARGE SCALE GENOMIC DNA]</scope>
    <source>
        <strain evidence="3 4">DSM 19504</strain>
    </source>
</reference>
<keyword evidence="1" id="KW-0472">Membrane</keyword>
<evidence type="ECO:0000313" key="4">
    <source>
        <dbReference type="Proteomes" id="UP000319712"/>
    </source>
</evidence>
<dbReference type="AlphaFoldDB" id="A0A521AKJ4"/>
<keyword evidence="1" id="KW-0812">Transmembrane</keyword>
<proteinExistence type="predicted"/>
<sequence>MRRSIRYALSTVVGLGVMTPVVIVGGSSLSVLVVIPFIYGATTELMLDNLTKFQQTMRGESRKIGMIGAGISAGSTTGLLQQSVAVGIVGFGLFIFGIALTIADPVIVVDPDSQ</sequence>
<feature type="transmembrane region" description="Helical" evidence="1">
    <location>
        <begin position="12"/>
        <end position="39"/>
    </location>
</feature>
<dbReference type="InterPro" id="IPR058466">
    <property type="entry name" value="DUF8153"/>
</dbReference>
<accession>A0A521AKJ4</accession>
<dbReference type="RefSeq" id="WP_142985154.1">
    <property type="nucleotide sequence ID" value="NZ_FXTD01000001.1"/>
</dbReference>
<organism evidence="3 4">
    <name type="scientific">Halorubrum cibi</name>
    <dbReference type="NCBI Taxonomy" id="413815"/>
    <lineage>
        <taxon>Archaea</taxon>
        <taxon>Methanobacteriati</taxon>
        <taxon>Methanobacteriota</taxon>
        <taxon>Stenosarchaea group</taxon>
        <taxon>Halobacteria</taxon>
        <taxon>Halobacteriales</taxon>
        <taxon>Haloferacaceae</taxon>
        <taxon>Halorubrum</taxon>
    </lineage>
</organism>
<protein>
    <recommendedName>
        <fullName evidence="2">DUF8153 domain-containing protein</fullName>
    </recommendedName>
</protein>
<gene>
    <name evidence="3" type="ORF">SAMN06264867_101217</name>
</gene>